<dbReference type="Proteomes" id="UP000435112">
    <property type="component" value="Unassembled WGS sequence"/>
</dbReference>
<sequence length="83" mass="9556">MDTWSRGTDENFITTTSLSRSAFCMLLERFAPFYEIPSRRPKVHMGVLGRQELSGPAAPEPGCAKRTLQRMAPQRFRHRDIVF</sequence>
<gene>
    <name evidence="1" type="ORF">PR002_g30228</name>
</gene>
<reference evidence="1 2" key="1">
    <citation type="submission" date="2018-09" db="EMBL/GenBank/DDBJ databases">
        <title>Genomic investigation of the strawberry pathogen Phytophthora fragariae indicates pathogenicity is determined by transcriptional variation in three key races.</title>
        <authorList>
            <person name="Adams T.M."/>
            <person name="Armitage A.D."/>
            <person name="Sobczyk M.K."/>
            <person name="Bates H.J."/>
            <person name="Dunwell J.M."/>
            <person name="Nellist C.F."/>
            <person name="Harrison R.J."/>
        </authorList>
    </citation>
    <scope>NUCLEOTIDE SEQUENCE [LARGE SCALE GENOMIC DNA]</scope>
    <source>
        <strain evidence="1 2">SCRP324</strain>
    </source>
</reference>
<accession>A0A6A3GU10</accession>
<dbReference type="EMBL" id="QXFU01006665">
    <property type="protein sequence ID" value="KAE8960402.1"/>
    <property type="molecule type" value="Genomic_DNA"/>
</dbReference>
<comment type="caution">
    <text evidence="1">The sequence shown here is derived from an EMBL/GenBank/DDBJ whole genome shotgun (WGS) entry which is preliminary data.</text>
</comment>
<evidence type="ECO:0000313" key="1">
    <source>
        <dbReference type="EMBL" id="KAE8960402.1"/>
    </source>
</evidence>
<name>A0A6A3GU10_9STRA</name>
<evidence type="ECO:0000313" key="2">
    <source>
        <dbReference type="Proteomes" id="UP000435112"/>
    </source>
</evidence>
<dbReference type="AlphaFoldDB" id="A0A6A3GU10"/>
<dbReference type="OrthoDB" id="10408725at2759"/>
<organism evidence="1 2">
    <name type="scientific">Phytophthora rubi</name>
    <dbReference type="NCBI Taxonomy" id="129364"/>
    <lineage>
        <taxon>Eukaryota</taxon>
        <taxon>Sar</taxon>
        <taxon>Stramenopiles</taxon>
        <taxon>Oomycota</taxon>
        <taxon>Peronosporomycetes</taxon>
        <taxon>Peronosporales</taxon>
        <taxon>Peronosporaceae</taxon>
        <taxon>Phytophthora</taxon>
    </lineage>
</organism>
<proteinExistence type="predicted"/>
<protein>
    <submittedName>
        <fullName evidence="1">Uncharacterized protein</fullName>
    </submittedName>
</protein>